<evidence type="ECO:0000313" key="1">
    <source>
        <dbReference type="EMBL" id="GER29590.1"/>
    </source>
</evidence>
<dbReference type="PANTHER" id="PTHR47165:SF4">
    <property type="entry name" value="OS03G0429900 PROTEIN"/>
    <property type="match status" value="1"/>
</dbReference>
<protein>
    <submittedName>
        <fullName evidence="1">Nucleic acid-binding</fullName>
    </submittedName>
</protein>
<dbReference type="SUPFAM" id="SSF50249">
    <property type="entry name" value="Nucleic acid-binding proteins"/>
    <property type="match status" value="1"/>
</dbReference>
<dbReference type="Proteomes" id="UP000325081">
    <property type="component" value="Unassembled WGS sequence"/>
</dbReference>
<keyword evidence="2" id="KW-1185">Reference proteome</keyword>
<reference evidence="2" key="1">
    <citation type="journal article" date="2019" name="Curr. Biol.">
        <title>Genome Sequence of Striga asiatica Provides Insight into the Evolution of Plant Parasitism.</title>
        <authorList>
            <person name="Yoshida S."/>
            <person name="Kim S."/>
            <person name="Wafula E.K."/>
            <person name="Tanskanen J."/>
            <person name="Kim Y.M."/>
            <person name="Honaas L."/>
            <person name="Yang Z."/>
            <person name="Spallek T."/>
            <person name="Conn C.E."/>
            <person name="Ichihashi Y."/>
            <person name="Cheong K."/>
            <person name="Cui S."/>
            <person name="Der J.P."/>
            <person name="Gundlach H."/>
            <person name="Jiao Y."/>
            <person name="Hori C."/>
            <person name="Ishida J.K."/>
            <person name="Kasahara H."/>
            <person name="Kiba T."/>
            <person name="Kim M.S."/>
            <person name="Koo N."/>
            <person name="Laohavisit A."/>
            <person name="Lee Y.H."/>
            <person name="Lumba S."/>
            <person name="McCourt P."/>
            <person name="Mortimer J.C."/>
            <person name="Mutuku J.M."/>
            <person name="Nomura T."/>
            <person name="Sasaki-Sekimoto Y."/>
            <person name="Seto Y."/>
            <person name="Wang Y."/>
            <person name="Wakatake T."/>
            <person name="Sakakibara H."/>
            <person name="Demura T."/>
            <person name="Yamaguchi S."/>
            <person name="Yoneyama K."/>
            <person name="Manabe R.I."/>
            <person name="Nelson D.C."/>
            <person name="Schulman A.H."/>
            <person name="Timko M.P."/>
            <person name="dePamphilis C.W."/>
            <person name="Choi D."/>
            <person name="Shirasu K."/>
        </authorList>
    </citation>
    <scope>NUCLEOTIDE SEQUENCE [LARGE SCALE GENOMIC DNA]</scope>
    <source>
        <strain evidence="2">cv. UVA1</strain>
    </source>
</reference>
<evidence type="ECO:0000313" key="2">
    <source>
        <dbReference type="Proteomes" id="UP000325081"/>
    </source>
</evidence>
<dbReference type="Gene3D" id="2.40.50.140">
    <property type="entry name" value="Nucleic acid-binding proteins"/>
    <property type="match status" value="2"/>
</dbReference>
<dbReference type="AlphaFoldDB" id="A0A5A7PA40"/>
<sequence>MLALGLAQAHWTRPFAAGAGWAAAAKKRDFAAAIAKTPFPLQFLDRYKLHISVGDNTGMVRLLCWDKVARELVGKPCDAVENDGSDLPLDLELLTNKILLFKVSKKKDQFGSYIDPFTVSRITADHIWSADLVLWSTSHSYKVLKAMKKKRRGQRIHDWALGCLSQKFKEFKLLEGNVYEITYFEHVEDKSAFKIAKSSRKFIFYKETNMREIVEYEYPRFMFEFKQFSELTDPETIDLSTPFDMIGRIVLFQNVHTRNSNGGQKRCIDIVLEDRGCHRTCTQREGYADMLLSAYKKTSPTELRLVVIQLCHAKSFDDGSVLVSNIYDATTLIVSNDVPEIIDFNQRYNSHTWPRESSFPYVRSFLSNVCDDLQSEIAPIINRYKLHISVGDNAGMVRLLCRDKVARELVGKPCDVVVAKKKDQFGSYIGSFTVSRITAYHILVSRFGSLANISQNSDQHSILIKEYYEAGQVKESKGEDTIPGYREITGKRVQKKLFKIKVEKTLRGWIKIIFTRKLFLGY</sequence>
<dbReference type="EMBL" id="BKCP01004002">
    <property type="protein sequence ID" value="GER29590.1"/>
    <property type="molecule type" value="Genomic_DNA"/>
</dbReference>
<accession>A0A5A7PA40</accession>
<dbReference type="OrthoDB" id="897685at2759"/>
<gene>
    <name evidence="1" type="ORF">STAS_05462</name>
</gene>
<comment type="caution">
    <text evidence="1">The sequence shown here is derived from an EMBL/GenBank/DDBJ whole genome shotgun (WGS) entry which is preliminary data.</text>
</comment>
<dbReference type="InterPro" id="IPR012340">
    <property type="entry name" value="NA-bd_OB-fold"/>
</dbReference>
<name>A0A5A7PA40_STRAF</name>
<organism evidence="1 2">
    <name type="scientific">Striga asiatica</name>
    <name type="common">Asiatic witchweed</name>
    <name type="synonym">Buchnera asiatica</name>
    <dbReference type="NCBI Taxonomy" id="4170"/>
    <lineage>
        <taxon>Eukaryota</taxon>
        <taxon>Viridiplantae</taxon>
        <taxon>Streptophyta</taxon>
        <taxon>Embryophyta</taxon>
        <taxon>Tracheophyta</taxon>
        <taxon>Spermatophyta</taxon>
        <taxon>Magnoliopsida</taxon>
        <taxon>eudicotyledons</taxon>
        <taxon>Gunneridae</taxon>
        <taxon>Pentapetalae</taxon>
        <taxon>asterids</taxon>
        <taxon>lamiids</taxon>
        <taxon>Lamiales</taxon>
        <taxon>Orobanchaceae</taxon>
        <taxon>Buchnereae</taxon>
        <taxon>Striga</taxon>
    </lineage>
</organism>
<dbReference type="PANTHER" id="PTHR47165">
    <property type="entry name" value="OS03G0429900 PROTEIN"/>
    <property type="match status" value="1"/>
</dbReference>
<proteinExistence type="predicted"/>